<gene>
    <name evidence="1" type="ORF">ACFQ21_14365</name>
</gene>
<evidence type="ECO:0000313" key="1">
    <source>
        <dbReference type="EMBL" id="MFD1000505.1"/>
    </source>
</evidence>
<accession>A0ABW3K3C9</accession>
<name>A0ABW3K3C9_9BACT</name>
<dbReference type="Proteomes" id="UP001597112">
    <property type="component" value="Unassembled WGS sequence"/>
</dbReference>
<sequence>MKYSRAGFLPAVILLYTKLNKILNTITVLWHVVAVQFSVAN</sequence>
<reference evidence="2" key="1">
    <citation type="journal article" date="2019" name="Int. J. Syst. Evol. Microbiol.">
        <title>The Global Catalogue of Microorganisms (GCM) 10K type strain sequencing project: providing services to taxonomists for standard genome sequencing and annotation.</title>
        <authorList>
            <consortium name="The Broad Institute Genomics Platform"/>
            <consortium name="The Broad Institute Genome Sequencing Center for Infectious Disease"/>
            <person name="Wu L."/>
            <person name="Ma J."/>
        </authorList>
    </citation>
    <scope>NUCLEOTIDE SEQUENCE [LARGE SCALE GENOMIC DNA]</scope>
    <source>
        <strain evidence="2">CCUG 58938</strain>
    </source>
</reference>
<keyword evidence="2" id="KW-1185">Reference proteome</keyword>
<evidence type="ECO:0000313" key="2">
    <source>
        <dbReference type="Proteomes" id="UP001597112"/>
    </source>
</evidence>
<comment type="caution">
    <text evidence="1">The sequence shown here is derived from an EMBL/GenBank/DDBJ whole genome shotgun (WGS) entry which is preliminary data.</text>
</comment>
<proteinExistence type="predicted"/>
<protein>
    <submittedName>
        <fullName evidence="1">Uncharacterized protein</fullName>
    </submittedName>
</protein>
<organism evidence="1 2">
    <name type="scientific">Ohtaekwangia kribbensis</name>
    <dbReference type="NCBI Taxonomy" id="688913"/>
    <lineage>
        <taxon>Bacteria</taxon>
        <taxon>Pseudomonadati</taxon>
        <taxon>Bacteroidota</taxon>
        <taxon>Cytophagia</taxon>
        <taxon>Cytophagales</taxon>
        <taxon>Fulvivirgaceae</taxon>
        <taxon>Ohtaekwangia</taxon>
    </lineage>
</organism>
<dbReference type="RefSeq" id="WP_377579932.1">
    <property type="nucleotide sequence ID" value="NZ_JBHTKA010000004.1"/>
</dbReference>
<dbReference type="EMBL" id="JBHTKA010000004">
    <property type="protein sequence ID" value="MFD1000505.1"/>
    <property type="molecule type" value="Genomic_DNA"/>
</dbReference>